<evidence type="ECO:0000256" key="3">
    <source>
        <dbReference type="ARBA" id="ARBA00022519"/>
    </source>
</evidence>
<keyword evidence="12" id="KW-1185">Reference proteome</keyword>
<gene>
    <name evidence="11" type="ORF">RXV79_19595</name>
</gene>
<keyword evidence="3" id="KW-0997">Cell inner membrane</keyword>
<dbReference type="PANTHER" id="PTHR30462:SF0">
    <property type="entry name" value="INTERMEMBRANE TRANSPORT PROTEIN YEBT"/>
    <property type="match status" value="1"/>
</dbReference>
<evidence type="ECO:0000256" key="8">
    <source>
        <dbReference type="SAM" id="MobiDB-lite"/>
    </source>
</evidence>
<feature type="domain" description="Mce/MlaD" evidence="10">
    <location>
        <begin position="177"/>
        <end position="249"/>
    </location>
</feature>
<keyword evidence="5 9" id="KW-1133">Transmembrane helix</keyword>
<evidence type="ECO:0000256" key="5">
    <source>
        <dbReference type="ARBA" id="ARBA00022989"/>
    </source>
</evidence>
<feature type="domain" description="Mce/MlaD" evidence="10">
    <location>
        <begin position="304"/>
        <end position="410"/>
    </location>
</feature>
<dbReference type="InterPro" id="IPR051800">
    <property type="entry name" value="PqiA-PqiB_transport"/>
</dbReference>
<proteinExistence type="predicted"/>
<dbReference type="InterPro" id="IPR003399">
    <property type="entry name" value="Mce/MlaD"/>
</dbReference>
<comment type="subcellular location">
    <subcellularLocation>
        <location evidence="1">Cell inner membrane</location>
    </subcellularLocation>
</comment>
<evidence type="ECO:0000256" key="6">
    <source>
        <dbReference type="ARBA" id="ARBA00023136"/>
    </source>
</evidence>
<evidence type="ECO:0000256" key="7">
    <source>
        <dbReference type="SAM" id="Coils"/>
    </source>
</evidence>
<evidence type="ECO:0000259" key="10">
    <source>
        <dbReference type="Pfam" id="PF02470"/>
    </source>
</evidence>
<organism evidence="11 12">
    <name type="scientific">Piscinibacter gummiphilus</name>
    <dbReference type="NCBI Taxonomy" id="946333"/>
    <lineage>
        <taxon>Bacteria</taxon>
        <taxon>Pseudomonadati</taxon>
        <taxon>Pseudomonadota</taxon>
        <taxon>Betaproteobacteria</taxon>
        <taxon>Burkholderiales</taxon>
        <taxon>Sphaerotilaceae</taxon>
        <taxon>Piscinibacter</taxon>
    </lineage>
</organism>
<reference evidence="11 12" key="1">
    <citation type="submission" date="2023-10" db="EMBL/GenBank/DDBJ databases">
        <title>Bacteria for the degradation of biodegradable plastic PBAT(Polybutylene adipate terephthalate).</title>
        <authorList>
            <person name="Weon H.-Y."/>
            <person name="Yeon J."/>
        </authorList>
    </citation>
    <scope>NUCLEOTIDE SEQUENCE [LARGE SCALE GENOMIC DNA]</scope>
    <source>
        <strain evidence="11 12">SBD 7-3</strain>
    </source>
</reference>
<feature type="region of interest" description="Disordered" evidence="8">
    <location>
        <begin position="1"/>
        <end position="27"/>
    </location>
</feature>
<evidence type="ECO:0000256" key="9">
    <source>
        <dbReference type="SAM" id="Phobius"/>
    </source>
</evidence>
<protein>
    <submittedName>
        <fullName evidence="11">MlaD family protein</fullName>
    </submittedName>
</protein>
<feature type="coiled-coil region" evidence="7">
    <location>
        <begin position="483"/>
        <end position="532"/>
    </location>
</feature>
<feature type="transmembrane region" description="Helical" evidence="9">
    <location>
        <begin position="36"/>
        <end position="57"/>
    </location>
</feature>
<feature type="compositionally biased region" description="Pro residues" evidence="8">
    <location>
        <begin position="9"/>
        <end position="26"/>
    </location>
</feature>
<feature type="region of interest" description="Disordered" evidence="8">
    <location>
        <begin position="540"/>
        <end position="560"/>
    </location>
</feature>
<accession>A0ABZ0CQ66</accession>
<evidence type="ECO:0000256" key="2">
    <source>
        <dbReference type="ARBA" id="ARBA00022475"/>
    </source>
</evidence>
<keyword evidence="4 9" id="KW-0812">Transmembrane</keyword>
<keyword evidence="2" id="KW-1003">Cell membrane</keyword>
<dbReference type="Proteomes" id="UP001303946">
    <property type="component" value="Chromosome"/>
</dbReference>
<feature type="domain" description="Mce/MlaD" evidence="10">
    <location>
        <begin position="60"/>
        <end position="151"/>
    </location>
</feature>
<keyword evidence="7" id="KW-0175">Coiled coil</keyword>
<sequence>MSEDTLGSTPPPPPTPPEPPVRPPTPVTRKWHGPSLVWLVPIVALAVGVALLIRAVLSTGPQVTIDFHSASGLRPGKTEVRYKEVVVGRVEAVTLSEKRDHVQVTVRLDRSVSNIAVEDTRFWVVRPRIDTAGVSGIETLFSGAYIGVDAGESTKQKRHFTGLENPPFVLRGEPGRGFVLRTEDLGSLDVGSPILYKRNRVGRVVGYNLDPLIDELSVQIFIEAPYDKLVNSQTRFWNASGVEVSLNSSGLKVDTQTLASVISGGISFERPQGTQGLPPASDGSRFKLFSDRKSALAPPDGPPLRVRMVFDQSVRGLDIDAPVDFLGIEIGVIRAIRLDYDGKRKRFPVEVEAEIYPTRLGAVRDSMRQDGDDDKRRDTTLLQRLVQNGLRAQARTGNLLTGQMYVALDFPGKVQKAELDTSTAIPAIPTVPGTLADVQPQIAEIVAKVNKVPFDEIGRNLNETLAQANQAISQLRPEAQASLAEVRRTLQSVQETLQRADRSLLDPSAPIQRNAEQTLQDLQRAAQSLRVLTDYLQRHPESLLRGKPDDAKIPASPERR</sequence>
<evidence type="ECO:0000256" key="1">
    <source>
        <dbReference type="ARBA" id="ARBA00004533"/>
    </source>
</evidence>
<evidence type="ECO:0000313" key="12">
    <source>
        <dbReference type="Proteomes" id="UP001303946"/>
    </source>
</evidence>
<evidence type="ECO:0000313" key="11">
    <source>
        <dbReference type="EMBL" id="WOB07112.1"/>
    </source>
</evidence>
<dbReference type="EMBL" id="CP136336">
    <property type="protein sequence ID" value="WOB07112.1"/>
    <property type="molecule type" value="Genomic_DNA"/>
</dbReference>
<name>A0ABZ0CQ66_9BURK</name>
<dbReference type="Pfam" id="PF02470">
    <property type="entry name" value="MlaD"/>
    <property type="match status" value="3"/>
</dbReference>
<keyword evidence="6 9" id="KW-0472">Membrane</keyword>
<dbReference type="PANTHER" id="PTHR30462">
    <property type="entry name" value="INTERMEMBRANE TRANSPORT PROTEIN PQIB-RELATED"/>
    <property type="match status" value="1"/>
</dbReference>
<evidence type="ECO:0000256" key="4">
    <source>
        <dbReference type="ARBA" id="ARBA00022692"/>
    </source>
</evidence>
<dbReference type="RefSeq" id="WP_316699786.1">
    <property type="nucleotide sequence ID" value="NZ_CP136336.1"/>
</dbReference>